<dbReference type="SUPFAM" id="SSF48452">
    <property type="entry name" value="TPR-like"/>
    <property type="match status" value="1"/>
</dbReference>
<dbReference type="EMBL" id="CP042437">
    <property type="protein sequence ID" value="QEC79154.1"/>
    <property type="molecule type" value="Genomic_DNA"/>
</dbReference>
<dbReference type="KEGG" id="mgk:FSB76_25555"/>
<reference evidence="3 4" key="1">
    <citation type="journal article" date="2013" name="J. Microbiol.">
        <title>Mucilaginibacter ginsenosidivorax sp. nov., with ginsenoside converting activity isolated from sediment.</title>
        <authorList>
            <person name="Kim J.K."/>
            <person name="Choi T.E."/>
            <person name="Liu Q.M."/>
            <person name="Park H.Y."/>
            <person name="Yi T.H."/>
            <person name="Yoon M.H."/>
            <person name="Kim S.C."/>
            <person name="Im W.T."/>
        </authorList>
    </citation>
    <scope>NUCLEOTIDE SEQUENCE [LARGE SCALE GENOMIC DNA]</scope>
    <source>
        <strain evidence="3 4">KHI28</strain>
    </source>
</reference>
<dbReference type="PANTHER" id="PTHR12558:SF13">
    <property type="entry name" value="CELL DIVISION CYCLE PROTEIN 27 HOMOLOG"/>
    <property type="match status" value="1"/>
</dbReference>
<dbReference type="Gene3D" id="1.25.40.10">
    <property type="entry name" value="Tetratricopeptide repeat domain"/>
    <property type="match status" value="3"/>
</dbReference>
<dbReference type="PANTHER" id="PTHR12558">
    <property type="entry name" value="CELL DIVISION CYCLE 16,23,27"/>
    <property type="match status" value="1"/>
</dbReference>
<organism evidence="3 4">
    <name type="scientific">Mucilaginibacter ginsenosidivorax</name>
    <dbReference type="NCBI Taxonomy" id="862126"/>
    <lineage>
        <taxon>Bacteria</taxon>
        <taxon>Pseudomonadati</taxon>
        <taxon>Bacteroidota</taxon>
        <taxon>Sphingobacteriia</taxon>
        <taxon>Sphingobacteriales</taxon>
        <taxon>Sphingobacteriaceae</taxon>
        <taxon>Mucilaginibacter</taxon>
    </lineage>
</organism>
<evidence type="ECO:0000313" key="3">
    <source>
        <dbReference type="EMBL" id="QEC79154.1"/>
    </source>
</evidence>
<name>A0A5B8W5I1_9SPHI</name>
<dbReference type="RefSeq" id="WP_147058477.1">
    <property type="nucleotide sequence ID" value="NZ_CP042437.1"/>
</dbReference>
<dbReference type="SMART" id="SM00028">
    <property type="entry name" value="TPR"/>
    <property type="match status" value="6"/>
</dbReference>
<dbReference type="Proteomes" id="UP000321362">
    <property type="component" value="Chromosome"/>
</dbReference>
<dbReference type="InterPro" id="IPR019734">
    <property type="entry name" value="TPR_rpt"/>
</dbReference>
<feature type="signal peptide" evidence="2">
    <location>
        <begin position="1"/>
        <end position="19"/>
    </location>
</feature>
<accession>A0A5B8W5I1</accession>
<sequence>MKNIIICLFLACLIKPAIAQQTTAASDALLLDYYQSQRFAEAADLLKQTYPEPVTDIKILGKLAYTSQMAGKLPDAEGYYQRMYVIDSTTKAVLYSLGSINLRRGNNAKALMYYQVLAQKDSTNFYVFKQLAKISQDKNDLDKMTMYLQKANKLNPADADVASDLSDMYVNLKLNTQAEKVLDGAISQDPENIVLLQSLLKLSYAEKKYDIVKSTCLKLIAAGADNGLVLTKLESAYYNLKQYECSIDVFKRIPEVSQSETSYYIAALAYKELKDQPMAIENLGKAIEAGISPNISDYYTEMADSYDVRKKYKAAIAAYEKALQFDEKPIIYYLMATIYDGSLKNKKMAVKYYKKFMTGKPTGKQQKYVSYAMARVTELSR</sequence>
<gene>
    <name evidence="3" type="ORF">FSB76_25555</name>
</gene>
<dbReference type="PROSITE" id="PS50005">
    <property type="entry name" value="TPR"/>
    <property type="match status" value="1"/>
</dbReference>
<evidence type="ECO:0000256" key="1">
    <source>
        <dbReference type="PROSITE-ProRule" id="PRU00339"/>
    </source>
</evidence>
<dbReference type="Pfam" id="PF13181">
    <property type="entry name" value="TPR_8"/>
    <property type="match status" value="3"/>
</dbReference>
<protein>
    <submittedName>
        <fullName evidence="3">Uncharacterized protein</fullName>
    </submittedName>
</protein>
<keyword evidence="4" id="KW-1185">Reference proteome</keyword>
<dbReference type="OrthoDB" id="1221582at2"/>
<dbReference type="InterPro" id="IPR011990">
    <property type="entry name" value="TPR-like_helical_dom_sf"/>
</dbReference>
<proteinExistence type="predicted"/>
<keyword evidence="2" id="KW-0732">Signal</keyword>
<evidence type="ECO:0000256" key="2">
    <source>
        <dbReference type="SAM" id="SignalP"/>
    </source>
</evidence>
<feature type="chain" id="PRO_5022958087" evidence="2">
    <location>
        <begin position="20"/>
        <end position="381"/>
    </location>
</feature>
<keyword evidence="1" id="KW-0802">TPR repeat</keyword>
<feature type="repeat" description="TPR" evidence="1">
    <location>
        <begin position="296"/>
        <end position="329"/>
    </location>
</feature>
<evidence type="ECO:0000313" key="4">
    <source>
        <dbReference type="Proteomes" id="UP000321362"/>
    </source>
</evidence>
<dbReference type="AlphaFoldDB" id="A0A5B8W5I1"/>